<feature type="domain" description="Sucrose phosphatase-like" evidence="1">
    <location>
        <begin position="3"/>
        <end position="267"/>
    </location>
</feature>
<evidence type="ECO:0000259" key="1">
    <source>
        <dbReference type="Pfam" id="PF05116"/>
    </source>
</evidence>
<dbReference type="GO" id="GO:0016791">
    <property type="term" value="F:phosphatase activity"/>
    <property type="evidence" value="ECO:0007669"/>
    <property type="project" value="TreeGrafter"/>
</dbReference>
<reference evidence="2 3" key="1">
    <citation type="submission" date="2017-08" db="EMBL/GenBank/DDBJ databases">
        <title>Infants hospitalized years apart are colonized by the same room-sourced microbial strains.</title>
        <authorList>
            <person name="Brooks B."/>
            <person name="Olm M.R."/>
            <person name="Firek B.A."/>
            <person name="Baker R."/>
            <person name="Thomas B.C."/>
            <person name="Morowitz M.J."/>
            <person name="Banfield J.F."/>
        </authorList>
    </citation>
    <scope>NUCLEOTIDE SEQUENCE [LARGE SCALE GENOMIC DNA]</scope>
    <source>
        <strain evidence="2">S2_005_002_R2_29</strain>
    </source>
</reference>
<dbReference type="InterPro" id="IPR036412">
    <property type="entry name" value="HAD-like_sf"/>
</dbReference>
<dbReference type="GO" id="GO:0000287">
    <property type="term" value="F:magnesium ion binding"/>
    <property type="evidence" value="ECO:0007669"/>
    <property type="project" value="TreeGrafter"/>
</dbReference>
<dbReference type="AlphaFoldDB" id="A0A2W5N1X8"/>
<accession>A0A2W5N1X8</accession>
<dbReference type="Gene3D" id="3.90.1070.10">
    <property type="match status" value="1"/>
</dbReference>
<dbReference type="PANTHER" id="PTHR10000:SF8">
    <property type="entry name" value="HAD SUPERFAMILY HYDROLASE-LIKE, TYPE 3"/>
    <property type="match status" value="1"/>
</dbReference>
<organism evidence="2 3">
    <name type="scientific">Micavibrio aeruginosavorus</name>
    <dbReference type="NCBI Taxonomy" id="349221"/>
    <lineage>
        <taxon>Bacteria</taxon>
        <taxon>Pseudomonadati</taxon>
        <taxon>Bdellovibrionota</taxon>
        <taxon>Bdellovibrionia</taxon>
        <taxon>Bdellovibrionales</taxon>
        <taxon>Pseudobdellovibrionaceae</taxon>
        <taxon>Micavibrio</taxon>
    </lineage>
</organism>
<sequence>MSKKLIVLDIDDTQLFDRGTLRTLSADDRGSILALKSKLEETQEQGAIVVHATNAIFSSCMEHKELLADAMHISCMSATELYVRDPATGIYESDDMFIEHLRTLKFSTEMAESVAHDYGDEVIPLLGEHKNEFKISYLFKEGVTEDRARVVLGEIREKAAPFTDMMVNLVVAEKDLYLDVTPIACSKGHVVASLAARYGIADENVIVFGNGGNDISMFQKKFNGVAVGNASADLKAHVQSMQQDGASHIIARGERFHGVVEGLKHFGF</sequence>
<comment type="caution">
    <text evidence="2">The sequence shown here is derived from an EMBL/GenBank/DDBJ whole genome shotgun (WGS) entry which is preliminary data.</text>
</comment>
<name>A0A2W5N1X8_9BACT</name>
<dbReference type="EMBL" id="QFQB01000013">
    <property type="protein sequence ID" value="PZQ47406.1"/>
    <property type="molecule type" value="Genomic_DNA"/>
</dbReference>
<dbReference type="Proteomes" id="UP000249417">
    <property type="component" value="Unassembled WGS sequence"/>
</dbReference>
<protein>
    <recommendedName>
        <fullName evidence="1">Sucrose phosphatase-like domain-containing protein</fullName>
    </recommendedName>
</protein>
<gene>
    <name evidence="2" type="ORF">DI551_03320</name>
</gene>
<dbReference type="Pfam" id="PF05116">
    <property type="entry name" value="S6PP"/>
    <property type="match status" value="1"/>
</dbReference>
<dbReference type="Gene3D" id="3.40.50.1000">
    <property type="entry name" value="HAD superfamily/HAD-like"/>
    <property type="match status" value="1"/>
</dbReference>
<dbReference type="InterPro" id="IPR006380">
    <property type="entry name" value="SPP-like_dom"/>
</dbReference>
<dbReference type="SUPFAM" id="SSF56784">
    <property type="entry name" value="HAD-like"/>
    <property type="match status" value="1"/>
</dbReference>
<dbReference type="InterPro" id="IPR023214">
    <property type="entry name" value="HAD_sf"/>
</dbReference>
<evidence type="ECO:0000313" key="2">
    <source>
        <dbReference type="EMBL" id="PZQ47406.1"/>
    </source>
</evidence>
<dbReference type="PANTHER" id="PTHR10000">
    <property type="entry name" value="PHOSPHOSERINE PHOSPHATASE"/>
    <property type="match status" value="1"/>
</dbReference>
<dbReference type="GO" id="GO:0005829">
    <property type="term" value="C:cytosol"/>
    <property type="evidence" value="ECO:0007669"/>
    <property type="project" value="TreeGrafter"/>
</dbReference>
<evidence type="ECO:0000313" key="3">
    <source>
        <dbReference type="Proteomes" id="UP000249417"/>
    </source>
</evidence>
<proteinExistence type="predicted"/>